<dbReference type="InterPro" id="IPR010129">
    <property type="entry name" value="T1SS_HlyD"/>
</dbReference>
<feature type="coiled-coil region" evidence="10">
    <location>
        <begin position="95"/>
        <end position="122"/>
    </location>
</feature>
<dbReference type="Pfam" id="PF26002">
    <property type="entry name" value="Beta-barrel_AprE"/>
    <property type="match status" value="1"/>
</dbReference>
<dbReference type="NCBIfam" id="TIGR01843">
    <property type="entry name" value="type_I_hlyD"/>
    <property type="match status" value="1"/>
</dbReference>
<dbReference type="PANTHER" id="PTHR30386">
    <property type="entry name" value="MEMBRANE FUSION SUBUNIT OF EMRAB-TOLC MULTIDRUG EFFLUX PUMP"/>
    <property type="match status" value="1"/>
</dbReference>
<feature type="coiled-coil region" evidence="10">
    <location>
        <begin position="254"/>
        <end position="281"/>
    </location>
</feature>
<dbReference type="GeneID" id="61055518"/>
<comment type="caution">
    <text evidence="13">The sequence shown here is derived from an EMBL/GenBank/DDBJ whole genome shotgun (WGS) entry which is preliminary data.</text>
</comment>
<dbReference type="PANTHER" id="PTHR30386:SF17">
    <property type="entry name" value="ALKALINE PROTEASE SECRETION PROTEIN APRE"/>
    <property type="match status" value="1"/>
</dbReference>
<keyword evidence="8" id="KW-0472">Membrane</keyword>
<evidence type="ECO:0000259" key="11">
    <source>
        <dbReference type="Pfam" id="PF25994"/>
    </source>
</evidence>
<dbReference type="InterPro" id="IPR058982">
    <property type="entry name" value="Beta-barrel_AprE"/>
</dbReference>
<keyword evidence="5 9" id="KW-0997">Cell inner membrane</keyword>
<protein>
    <recommendedName>
        <fullName evidence="9">Membrane fusion protein (MFP) family protein</fullName>
    </recommendedName>
</protein>
<comment type="similarity">
    <text evidence="2 9">Belongs to the membrane fusion protein (MFP) (TC 8.A.1) family.</text>
</comment>
<dbReference type="RefSeq" id="WP_109671396.1">
    <property type="nucleotide sequence ID" value="NZ_QGGH01000015.1"/>
</dbReference>
<evidence type="ECO:0000256" key="8">
    <source>
        <dbReference type="ARBA" id="ARBA00023136"/>
    </source>
</evidence>
<keyword evidence="6" id="KW-0812">Transmembrane</keyword>
<dbReference type="GO" id="GO:0005886">
    <property type="term" value="C:plasma membrane"/>
    <property type="evidence" value="ECO:0007669"/>
    <property type="project" value="UniProtKB-SubCell"/>
</dbReference>
<evidence type="ECO:0000256" key="4">
    <source>
        <dbReference type="ARBA" id="ARBA00022475"/>
    </source>
</evidence>
<evidence type="ECO:0000313" key="14">
    <source>
        <dbReference type="Proteomes" id="UP000245631"/>
    </source>
</evidence>
<dbReference type="EMBL" id="QGGH01000015">
    <property type="protein sequence ID" value="PWJ87662.1"/>
    <property type="molecule type" value="Genomic_DNA"/>
</dbReference>
<reference evidence="13 14" key="1">
    <citation type="submission" date="2018-05" db="EMBL/GenBank/DDBJ databases">
        <title>Genomic Encyclopedia of Type Strains, Phase IV (KMG-IV): sequencing the most valuable type-strain genomes for metagenomic binning, comparative biology and taxonomic classification.</title>
        <authorList>
            <person name="Goeker M."/>
        </authorList>
    </citation>
    <scope>NUCLEOTIDE SEQUENCE [LARGE SCALE GENOMIC DNA]</scope>
    <source>
        <strain evidence="13 14">DSM 2626</strain>
    </source>
</reference>
<evidence type="ECO:0000256" key="3">
    <source>
        <dbReference type="ARBA" id="ARBA00022448"/>
    </source>
</evidence>
<keyword evidence="10" id="KW-0175">Coiled coil</keyword>
<evidence type="ECO:0000256" key="9">
    <source>
        <dbReference type="RuleBase" id="RU365093"/>
    </source>
</evidence>
<keyword evidence="4 9" id="KW-1003">Cell membrane</keyword>
<dbReference type="InterPro" id="IPR050739">
    <property type="entry name" value="MFP"/>
</dbReference>
<gene>
    <name evidence="13" type="ORF">C8D77_115101</name>
</gene>
<evidence type="ECO:0000256" key="6">
    <source>
        <dbReference type="ARBA" id="ARBA00022692"/>
    </source>
</evidence>
<proteinExistence type="inferred from homology"/>
<dbReference type="Gene3D" id="2.40.50.100">
    <property type="match status" value="1"/>
</dbReference>
<evidence type="ECO:0000313" key="13">
    <source>
        <dbReference type="EMBL" id="PWJ87662.1"/>
    </source>
</evidence>
<dbReference type="Pfam" id="PF25994">
    <property type="entry name" value="HH_AprE"/>
    <property type="match status" value="1"/>
</dbReference>
<dbReference type="GO" id="GO:0015031">
    <property type="term" value="P:protein transport"/>
    <property type="evidence" value="ECO:0007669"/>
    <property type="project" value="InterPro"/>
</dbReference>
<feature type="coiled-coil region" evidence="10">
    <location>
        <begin position="159"/>
        <end position="193"/>
    </location>
</feature>
<comment type="subcellular location">
    <subcellularLocation>
        <location evidence="1 9">Cell inner membrane</location>
        <topology evidence="1 9">Single-pass membrane protein</topology>
    </subcellularLocation>
</comment>
<name>A0A8E2W9Q9_RHILI</name>
<evidence type="ECO:0000256" key="10">
    <source>
        <dbReference type="SAM" id="Coils"/>
    </source>
</evidence>
<dbReference type="Proteomes" id="UP000245631">
    <property type="component" value="Unassembled WGS sequence"/>
</dbReference>
<evidence type="ECO:0000259" key="12">
    <source>
        <dbReference type="Pfam" id="PF26002"/>
    </source>
</evidence>
<keyword evidence="7" id="KW-1133">Transmembrane helix</keyword>
<dbReference type="PRINTS" id="PR01490">
    <property type="entry name" value="RTXTOXIND"/>
</dbReference>
<evidence type="ECO:0000256" key="7">
    <source>
        <dbReference type="ARBA" id="ARBA00022989"/>
    </source>
</evidence>
<feature type="domain" description="AprE-like long alpha-helical hairpin" evidence="11">
    <location>
        <begin position="91"/>
        <end position="281"/>
    </location>
</feature>
<feature type="domain" description="AprE-like beta-barrel" evidence="12">
    <location>
        <begin position="323"/>
        <end position="411"/>
    </location>
</feature>
<dbReference type="AlphaFoldDB" id="A0A8E2W9Q9"/>
<organism evidence="13 14">
    <name type="scientific">Rhizobium loti</name>
    <name type="common">Mesorhizobium loti</name>
    <dbReference type="NCBI Taxonomy" id="381"/>
    <lineage>
        <taxon>Bacteria</taxon>
        <taxon>Pseudomonadati</taxon>
        <taxon>Pseudomonadota</taxon>
        <taxon>Alphaproteobacteria</taxon>
        <taxon>Hyphomicrobiales</taxon>
        <taxon>Phyllobacteriaceae</taxon>
        <taxon>Mesorhizobium</taxon>
    </lineage>
</organism>
<dbReference type="InterPro" id="IPR058781">
    <property type="entry name" value="HH_AprE-like"/>
</dbReference>
<accession>A0A8E2W9Q9</accession>
<sequence>MVRPWGKTSQSIKRHLIAGFSAIVLLLGGVGGWASTTEFSGAVIAVGVLVVDSSIKKVQHPAGGVIGEIRVRDGDRVEAGDIVIRLDGTQARGNLAIINNQLDELAARRARLEAELAGQKEIVIPADLRVRVSEPEVEAFLSGELKLFETRTNGDKGMKAQLFEQELQMQQQIQGLKERASASKKQINYLEKQLESKHKLFDQKLTTVQEMVPLEREKARLEGETASIITDIARTRGAIAETELKISQVDHEARTQAARELAEVRSKVAELLEARIAAEDQLRRIDIRAPQAGYVHELAVHTVDGVAAPGETLMQIVPDADDLVVEVRLLPQDIDQIHVGQEAHLRFSAFNQRTTPELRGVVSRISADLIAEPRTGQGYYIARISLADGESGNLEQKLIPGMPVEAFIQTGDRTVLSYLTKPLVDQIERAFRDE</sequence>
<evidence type="ECO:0000256" key="1">
    <source>
        <dbReference type="ARBA" id="ARBA00004377"/>
    </source>
</evidence>
<evidence type="ECO:0000256" key="2">
    <source>
        <dbReference type="ARBA" id="ARBA00009477"/>
    </source>
</evidence>
<dbReference type="Gene3D" id="2.40.30.170">
    <property type="match status" value="1"/>
</dbReference>
<keyword evidence="3 9" id="KW-0813">Transport</keyword>
<evidence type="ECO:0000256" key="5">
    <source>
        <dbReference type="ARBA" id="ARBA00022519"/>
    </source>
</evidence>